<organism evidence="8 9">
    <name type="scientific">Ornithobacterium rhinotracheale (strain ATCC 51463 / DSM 15997 / CCUG 23171 / CIP 104009 / LMG 9086)</name>
    <dbReference type="NCBI Taxonomy" id="867902"/>
    <lineage>
        <taxon>Bacteria</taxon>
        <taxon>Pseudomonadati</taxon>
        <taxon>Bacteroidota</taxon>
        <taxon>Flavobacteriia</taxon>
        <taxon>Flavobacteriales</taxon>
        <taxon>Weeksellaceae</taxon>
        <taxon>Ornithobacterium</taxon>
    </lineage>
</organism>
<dbReference type="SUPFAM" id="SSF51011">
    <property type="entry name" value="Glycosyl hydrolase domain"/>
    <property type="match status" value="1"/>
</dbReference>
<evidence type="ECO:0000313" key="9">
    <source>
        <dbReference type="Proteomes" id="UP000006051"/>
    </source>
</evidence>
<feature type="domain" description="Alpha galactosidase C-terminal" evidence="7">
    <location>
        <begin position="329"/>
        <end position="402"/>
    </location>
</feature>
<dbReference type="KEGG" id="orh:Ornrh_0266"/>
<keyword evidence="2 6" id="KW-0732">Signal</keyword>
<dbReference type="InterPro" id="IPR002241">
    <property type="entry name" value="Glyco_hydro_27"/>
</dbReference>
<evidence type="ECO:0000313" key="8">
    <source>
        <dbReference type="EMBL" id="AFL96488.1"/>
    </source>
</evidence>
<reference evidence="8 9" key="1">
    <citation type="submission" date="2012-06" db="EMBL/GenBank/DDBJ databases">
        <title>The complete genome of Ornithobacterium rhinotracheale DSM 15997.</title>
        <authorList>
            <consortium name="US DOE Joint Genome Institute (JGI-PGF)"/>
            <person name="Lucas S."/>
            <person name="Copeland A."/>
            <person name="Lapidus A."/>
            <person name="Goodwin L."/>
            <person name="Pitluck S."/>
            <person name="Peters L."/>
            <person name="Mikhailova N."/>
            <person name="Teshima H."/>
            <person name="Kyrpides N."/>
            <person name="Mavromatis K."/>
            <person name="Pagani I."/>
            <person name="Ivanova N."/>
            <person name="Ovchinnikova G."/>
            <person name="Zeytun A."/>
            <person name="Detter J.C."/>
            <person name="Han C."/>
            <person name="Land M."/>
            <person name="Hauser L."/>
            <person name="Markowitz V."/>
            <person name="Cheng J.-F."/>
            <person name="Hugenholtz P."/>
            <person name="Woyke T."/>
            <person name="Wu D."/>
            <person name="Lang E."/>
            <person name="Kopitz M."/>
            <person name="Brambilla E."/>
            <person name="Klenk H.-P."/>
            <person name="Eisen J.A."/>
        </authorList>
    </citation>
    <scope>NUCLEOTIDE SEQUENCE [LARGE SCALE GENOMIC DNA]</scope>
    <source>
        <strain evidence="9">ATCC 51463 / DSM 15997 / CCUG 23171 / LMG 9086</strain>
    </source>
</reference>
<dbReference type="PANTHER" id="PTHR11452:SF75">
    <property type="entry name" value="ALPHA-GALACTOSIDASE MEL1"/>
    <property type="match status" value="1"/>
</dbReference>
<dbReference type="FunFam" id="3.20.20.70:FF:000197">
    <property type="entry name" value="Alpha-galactosidase"/>
    <property type="match status" value="1"/>
</dbReference>
<dbReference type="PRINTS" id="PR00740">
    <property type="entry name" value="GLHYDRLASE27"/>
</dbReference>
<dbReference type="STRING" id="867902.Ornrh_0266"/>
<proteinExistence type="inferred from homology"/>
<dbReference type="GeneID" id="71568544"/>
<dbReference type="SUPFAM" id="SSF51445">
    <property type="entry name" value="(Trans)glycosidases"/>
    <property type="match status" value="1"/>
</dbReference>
<dbReference type="PANTHER" id="PTHR11452">
    <property type="entry name" value="ALPHA-GALACTOSIDASE/ALPHA-N-ACETYLGALACTOSAMINIDASE"/>
    <property type="match status" value="1"/>
</dbReference>
<dbReference type="InterPro" id="IPR017853">
    <property type="entry name" value="GH"/>
</dbReference>
<keyword evidence="9" id="KW-1185">Reference proteome</keyword>
<dbReference type="PATRIC" id="fig|867902.3.peg.270"/>
<keyword evidence="4 5" id="KW-0326">Glycosidase</keyword>
<dbReference type="HOGENOM" id="CLU_013093_2_2_10"/>
<dbReference type="EC" id="3.2.1.22" evidence="5"/>
<evidence type="ECO:0000256" key="3">
    <source>
        <dbReference type="ARBA" id="ARBA00022801"/>
    </source>
</evidence>
<feature type="chain" id="PRO_5003684528" description="Alpha-galactosidase" evidence="6">
    <location>
        <begin position="19"/>
        <end position="404"/>
    </location>
</feature>
<dbReference type="Pfam" id="PF16499">
    <property type="entry name" value="Melibiase_2"/>
    <property type="match status" value="1"/>
</dbReference>
<dbReference type="InterPro" id="IPR013780">
    <property type="entry name" value="Glyco_hydro_b"/>
</dbReference>
<accession>I3ZXQ4</accession>
<dbReference type="Proteomes" id="UP000006051">
    <property type="component" value="Chromosome"/>
</dbReference>
<dbReference type="PROSITE" id="PS00512">
    <property type="entry name" value="ALPHA_GALACTOSIDASE"/>
    <property type="match status" value="1"/>
</dbReference>
<keyword evidence="5" id="KW-1015">Disulfide bond</keyword>
<evidence type="ECO:0000256" key="2">
    <source>
        <dbReference type="ARBA" id="ARBA00022729"/>
    </source>
</evidence>
<dbReference type="CDD" id="cd14792">
    <property type="entry name" value="GH27"/>
    <property type="match status" value="1"/>
</dbReference>
<dbReference type="InterPro" id="IPR041233">
    <property type="entry name" value="Melibiase_C"/>
</dbReference>
<dbReference type="RefSeq" id="WP_014790118.1">
    <property type="nucleotide sequence ID" value="NC_018016.1"/>
</dbReference>
<dbReference type="GO" id="GO:0004557">
    <property type="term" value="F:alpha-galactosidase activity"/>
    <property type="evidence" value="ECO:0007669"/>
    <property type="project" value="UniProtKB-EC"/>
</dbReference>
<keyword evidence="3 5" id="KW-0378">Hydrolase</keyword>
<comment type="similarity">
    <text evidence="1 5">Belongs to the glycosyl hydrolase 27 family.</text>
</comment>
<evidence type="ECO:0000256" key="1">
    <source>
        <dbReference type="ARBA" id="ARBA00009743"/>
    </source>
</evidence>
<dbReference type="eggNOG" id="COG3345">
    <property type="taxonomic scope" value="Bacteria"/>
</dbReference>
<sequence length="404" mass="45268">MKKLIFALCFIQSLLLSAQTETPPMGFMTWNYFGVDFNENDIKSLADDLVSTGLRDLGYDYIFIDDGWQGGRDNRNNIIPDPQKFPSGIKALADYVHSKGLKIGIYSDAAPLTCAGYTASLNFEEQDAKTFADWGIDYLKYDYCGAPADSVTAKKRYKKMSDALKKTNRNIVFSICEWGDRKPWHWAKNAGGTLWRTSADIRDKWKATEPYTTPEELHRWGAGILDILNINAPLDEFAGNGYWNDPDMLVAGLYGKKGAPSTELNGHGCTDTEYQSQMSLWSLMASPLMISLDLKSMTPKTKEILMNPDVIAIDQDALGKQAKRVIFTEKLQVFVKSLANGDVAIGVLNTEDKKAKVNLDLTKIGVKSYRQAKDLWSKKSFKIRGNSISLNIQPHETILLRLSK</sequence>
<dbReference type="GeneID" id="97257037"/>
<evidence type="ECO:0000256" key="5">
    <source>
        <dbReference type="RuleBase" id="RU361168"/>
    </source>
</evidence>
<evidence type="ECO:0000256" key="6">
    <source>
        <dbReference type="SAM" id="SignalP"/>
    </source>
</evidence>
<name>I3ZXQ4_ORNRL</name>
<dbReference type="Gene3D" id="2.60.40.1180">
    <property type="entry name" value="Golgi alpha-mannosidase II"/>
    <property type="match status" value="1"/>
</dbReference>
<dbReference type="EMBL" id="CP003283">
    <property type="protein sequence ID" value="AFL96488.1"/>
    <property type="molecule type" value="Genomic_DNA"/>
</dbReference>
<feature type="signal peptide" evidence="6">
    <location>
        <begin position="1"/>
        <end position="18"/>
    </location>
</feature>
<dbReference type="Pfam" id="PF17801">
    <property type="entry name" value="Melibiase_C"/>
    <property type="match status" value="1"/>
</dbReference>
<dbReference type="InterPro" id="IPR000111">
    <property type="entry name" value="Glyco_hydro_27/36_CS"/>
</dbReference>
<dbReference type="InterPro" id="IPR013785">
    <property type="entry name" value="Aldolase_TIM"/>
</dbReference>
<evidence type="ECO:0000256" key="4">
    <source>
        <dbReference type="ARBA" id="ARBA00023295"/>
    </source>
</evidence>
<evidence type="ECO:0000259" key="7">
    <source>
        <dbReference type="Pfam" id="PF17801"/>
    </source>
</evidence>
<protein>
    <recommendedName>
        <fullName evidence="5">Alpha-galactosidase</fullName>
        <ecNumber evidence="5">3.2.1.22</ecNumber>
    </recommendedName>
    <alternativeName>
        <fullName evidence="5">Melibiase</fullName>
    </alternativeName>
</protein>
<dbReference type="GO" id="GO:0005975">
    <property type="term" value="P:carbohydrate metabolic process"/>
    <property type="evidence" value="ECO:0007669"/>
    <property type="project" value="InterPro"/>
</dbReference>
<dbReference type="AlphaFoldDB" id="I3ZXQ4"/>
<gene>
    <name evidence="8" type="ordered locus">Ornrh_0266</name>
</gene>
<comment type="catalytic activity">
    <reaction evidence="5">
        <text>Hydrolysis of terminal, non-reducing alpha-D-galactose residues in alpha-D-galactosides, including galactose oligosaccharides, galactomannans and galactolipids.</text>
        <dbReference type="EC" id="3.2.1.22"/>
    </reaction>
</comment>
<dbReference type="Gene3D" id="3.20.20.70">
    <property type="entry name" value="Aldolase class I"/>
    <property type="match status" value="1"/>
</dbReference>